<name>A0ABP0UU90_9BRYO</name>
<proteinExistence type="predicted"/>
<feature type="region of interest" description="Disordered" evidence="1">
    <location>
        <begin position="379"/>
        <end position="411"/>
    </location>
</feature>
<feature type="region of interest" description="Disordered" evidence="1">
    <location>
        <begin position="527"/>
        <end position="574"/>
    </location>
</feature>
<evidence type="ECO:0000256" key="1">
    <source>
        <dbReference type="SAM" id="MobiDB-lite"/>
    </source>
</evidence>
<feature type="compositionally biased region" description="Low complexity" evidence="1">
    <location>
        <begin position="402"/>
        <end position="411"/>
    </location>
</feature>
<dbReference type="EMBL" id="OZ019898">
    <property type="protein sequence ID" value="CAK9230163.1"/>
    <property type="molecule type" value="Genomic_DNA"/>
</dbReference>
<keyword evidence="3" id="KW-1185">Reference proteome</keyword>
<dbReference type="Proteomes" id="UP001497512">
    <property type="component" value="Chromosome 6"/>
</dbReference>
<feature type="region of interest" description="Disordered" evidence="1">
    <location>
        <begin position="448"/>
        <end position="499"/>
    </location>
</feature>
<evidence type="ECO:0000313" key="2">
    <source>
        <dbReference type="EMBL" id="CAK9230163.1"/>
    </source>
</evidence>
<organism evidence="2 3">
    <name type="scientific">Sphagnum troendelagicum</name>
    <dbReference type="NCBI Taxonomy" id="128251"/>
    <lineage>
        <taxon>Eukaryota</taxon>
        <taxon>Viridiplantae</taxon>
        <taxon>Streptophyta</taxon>
        <taxon>Embryophyta</taxon>
        <taxon>Bryophyta</taxon>
        <taxon>Sphagnophytina</taxon>
        <taxon>Sphagnopsida</taxon>
        <taxon>Sphagnales</taxon>
        <taxon>Sphagnaceae</taxon>
        <taxon>Sphagnum</taxon>
    </lineage>
</organism>
<feature type="compositionally biased region" description="Low complexity" evidence="1">
    <location>
        <begin position="467"/>
        <end position="487"/>
    </location>
</feature>
<evidence type="ECO:0000313" key="3">
    <source>
        <dbReference type="Proteomes" id="UP001497512"/>
    </source>
</evidence>
<reference evidence="2" key="1">
    <citation type="submission" date="2024-02" db="EMBL/GenBank/DDBJ databases">
        <authorList>
            <consortium name="ELIXIR-Norway"/>
            <consortium name="Elixir Norway"/>
        </authorList>
    </citation>
    <scope>NUCLEOTIDE SEQUENCE</scope>
</reference>
<accession>A0ABP0UU90</accession>
<sequence>MEKGDWKGGCKWHPRKRGEGVCAWCLRESLLKLVASQGVDEDNSFDAFEEKLDSKRIANGGRRKEGESHFPLVHLRRSKSACDGEAKKISSHVGDNRMPSKITRYGLKGLHAINFEGGRGEQESARASNVQNFHYSFSERKPNSQAPTSSARAKSSWKSAVSHISALKNAWGMFWKSEKGDNGPSPSHLKPEHETRGKLAAINGDHLGISAQQPSVVATDPSRPKRTSVGSRVSPWSSRASLLSRKSVSGVNSIQRSSNKESRAVCIPTAFQEFSQEHDIEQSRGISFDTMIVEESPRRSGFEGDQCVGYGRTLEGSCQNHNHNIRSCCALDAKQSLPQSSNKASPWRLFSLSSPRMQVQSDDPISMPNIFKTRISRSMSLQKPQVASPPLDSKQATGRIKPSPWSKTLSRSSSKWSRFSSNSKTKDEAAWFPEESPGRLKCVLHTQSASSSPYTSKAEAGKHSSRSSKTSPWSSSLSRPSSKASPLILSSNAQARDQRDKVLEHEALSYRLDPDRQIHQFLQSRSTHFQHEEPNGSGVPGTGDDDGSTLNPSVFQKLRRPTGSVQNGFDSSPLYKRHRSIAGSVTKELTAVWN</sequence>
<gene>
    <name evidence="2" type="ORF">CSSPTR1EN2_LOCUS20095</name>
</gene>
<feature type="region of interest" description="Disordered" evidence="1">
    <location>
        <begin position="214"/>
        <end position="233"/>
    </location>
</feature>
<protein>
    <submittedName>
        <fullName evidence="2">Uncharacterized protein</fullName>
    </submittedName>
</protein>